<evidence type="ECO:0000259" key="7">
    <source>
        <dbReference type="Pfam" id="PF00467"/>
    </source>
</evidence>
<evidence type="ECO:0000256" key="1">
    <source>
        <dbReference type="ARBA" id="ARBA00004021"/>
    </source>
</evidence>
<sequence length="138" mass="15023">MSETIVKSANWRFVELGRVVLVNKGTYAGKLASIVEIVDHKRVLIDGPSSGVPRQAVALAHVTLTPLVVAGIARGAGSAAVAKKWEAASIASKWESSAWAKKIAQRETRSQLSDFERFQVVVLKKQRRYALKKALVKA</sequence>
<dbReference type="InterPro" id="IPR039660">
    <property type="entry name" value="Ribosomal_eL14"/>
</dbReference>
<keyword evidence="6" id="KW-0687">Ribonucleoprotein</keyword>
<evidence type="ECO:0000313" key="9">
    <source>
        <dbReference type="EMBL" id="ODQ64180.1"/>
    </source>
</evidence>
<dbReference type="Pfam" id="PF00467">
    <property type="entry name" value="KOW"/>
    <property type="match status" value="1"/>
</dbReference>
<dbReference type="GO" id="GO:0003723">
    <property type="term" value="F:RNA binding"/>
    <property type="evidence" value="ECO:0007669"/>
    <property type="project" value="InterPro"/>
</dbReference>
<dbReference type="PANTHER" id="PTHR11127">
    <property type="entry name" value="60S RIBOSOMAL PROTEIN L14"/>
    <property type="match status" value="1"/>
</dbReference>
<keyword evidence="5" id="KW-0689">Ribosomal protein</keyword>
<evidence type="ECO:0000256" key="2">
    <source>
        <dbReference type="ARBA" id="ARBA00004496"/>
    </source>
</evidence>
<dbReference type="Pfam" id="PF01929">
    <property type="entry name" value="Ribosomal_L14e"/>
    <property type="match status" value="1"/>
</dbReference>
<dbReference type="PANTHER" id="PTHR11127:SF2">
    <property type="entry name" value="LARGE RIBOSOMAL SUBUNIT PROTEIN EL14"/>
    <property type="match status" value="1"/>
</dbReference>
<organism evidence="9 10">
    <name type="scientific">Nadsonia fulvescens var. elongata DSM 6958</name>
    <dbReference type="NCBI Taxonomy" id="857566"/>
    <lineage>
        <taxon>Eukaryota</taxon>
        <taxon>Fungi</taxon>
        <taxon>Dikarya</taxon>
        <taxon>Ascomycota</taxon>
        <taxon>Saccharomycotina</taxon>
        <taxon>Dipodascomycetes</taxon>
        <taxon>Dipodascales</taxon>
        <taxon>Dipodascales incertae sedis</taxon>
        <taxon>Nadsonia</taxon>
    </lineage>
</organism>
<reference evidence="9 10" key="1">
    <citation type="journal article" date="2016" name="Proc. Natl. Acad. Sci. U.S.A.">
        <title>Comparative genomics of biotechnologically important yeasts.</title>
        <authorList>
            <person name="Riley R."/>
            <person name="Haridas S."/>
            <person name="Wolfe K.H."/>
            <person name="Lopes M.R."/>
            <person name="Hittinger C.T."/>
            <person name="Goeker M."/>
            <person name="Salamov A.A."/>
            <person name="Wisecaver J.H."/>
            <person name="Long T.M."/>
            <person name="Calvey C.H."/>
            <person name="Aerts A.L."/>
            <person name="Barry K.W."/>
            <person name="Choi C."/>
            <person name="Clum A."/>
            <person name="Coughlan A.Y."/>
            <person name="Deshpande S."/>
            <person name="Douglass A.P."/>
            <person name="Hanson S.J."/>
            <person name="Klenk H.-P."/>
            <person name="LaButti K.M."/>
            <person name="Lapidus A."/>
            <person name="Lindquist E.A."/>
            <person name="Lipzen A.M."/>
            <person name="Meier-Kolthoff J.P."/>
            <person name="Ohm R.A."/>
            <person name="Otillar R.P."/>
            <person name="Pangilinan J.L."/>
            <person name="Peng Y."/>
            <person name="Rokas A."/>
            <person name="Rosa C.A."/>
            <person name="Scheuner C."/>
            <person name="Sibirny A.A."/>
            <person name="Slot J.C."/>
            <person name="Stielow J.B."/>
            <person name="Sun H."/>
            <person name="Kurtzman C.P."/>
            <person name="Blackwell M."/>
            <person name="Grigoriev I.V."/>
            <person name="Jeffries T.W."/>
        </authorList>
    </citation>
    <scope>NUCLEOTIDE SEQUENCE [LARGE SCALE GENOMIC DNA]</scope>
    <source>
        <strain evidence="9 10">DSM 6958</strain>
    </source>
</reference>
<accession>A0A1E3PFU1</accession>
<dbReference type="EMBL" id="KV454412">
    <property type="protein sequence ID" value="ODQ64180.1"/>
    <property type="molecule type" value="Genomic_DNA"/>
</dbReference>
<dbReference type="GO" id="GO:0006412">
    <property type="term" value="P:translation"/>
    <property type="evidence" value="ECO:0007669"/>
    <property type="project" value="InterPro"/>
</dbReference>
<dbReference type="InterPro" id="IPR014722">
    <property type="entry name" value="Rib_uL2_dom2"/>
</dbReference>
<feature type="domain" description="KOW" evidence="7">
    <location>
        <begin position="17"/>
        <end position="46"/>
    </location>
</feature>
<name>A0A1E3PFU1_9ASCO</name>
<dbReference type="InterPro" id="IPR002784">
    <property type="entry name" value="Ribosomal_eL14_dom"/>
</dbReference>
<evidence type="ECO:0000256" key="6">
    <source>
        <dbReference type="ARBA" id="ARBA00023274"/>
    </source>
</evidence>
<evidence type="ECO:0000256" key="5">
    <source>
        <dbReference type="ARBA" id="ARBA00022980"/>
    </source>
</evidence>
<evidence type="ECO:0000259" key="8">
    <source>
        <dbReference type="Pfam" id="PF01929"/>
    </source>
</evidence>
<dbReference type="SUPFAM" id="SSF50104">
    <property type="entry name" value="Translation proteins SH3-like domain"/>
    <property type="match status" value="1"/>
</dbReference>
<dbReference type="AlphaFoldDB" id="A0A1E3PFU1"/>
<evidence type="ECO:0000313" key="10">
    <source>
        <dbReference type="Proteomes" id="UP000095009"/>
    </source>
</evidence>
<dbReference type="Proteomes" id="UP000095009">
    <property type="component" value="Unassembled WGS sequence"/>
</dbReference>
<dbReference type="GO" id="GO:0042273">
    <property type="term" value="P:ribosomal large subunit biogenesis"/>
    <property type="evidence" value="ECO:0007669"/>
    <property type="project" value="TreeGrafter"/>
</dbReference>
<dbReference type="Gene3D" id="2.30.30.30">
    <property type="match status" value="1"/>
</dbReference>
<dbReference type="GO" id="GO:0022625">
    <property type="term" value="C:cytosolic large ribosomal subunit"/>
    <property type="evidence" value="ECO:0007669"/>
    <property type="project" value="TreeGrafter"/>
</dbReference>
<comment type="subcellular location">
    <subcellularLocation>
        <location evidence="2">Cytoplasm</location>
    </subcellularLocation>
</comment>
<evidence type="ECO:0000256" key="3">
    <source>
        <dbReference type="ARBA" id="ARBA00006592"/>
    </source>
</evidence>
<dbReference type="STRING" id="857566.A0A1E3PFU1"/>
<dbReference type="InterPro" id="IPR005824">
    <property type="entry name" value="KOW"/>
</dbReference>
<proteinExistence type="inferred from homology"/>
<dbReference type="Gene3D" id="6.10.250.2270">
    <property type="match status" value="1"/>
</dbReference>
<keyword evidence="10" id="KW-1185">Reference proteome</keyword>
<protein>
    <recommendedName>
        <fullName evidence="11">Ribosomal protein L14e domain-containing protein</fullName>
    </recommendedName>
</protein>
<comment type="function">
    <text evidence="1">Component of the ribosome, a large ribonucleoprotein complex responsible for the synthesis of proteins in the cell. The small ribosomal subunit (SSU) binds messenger RNAs (mRNAs) and translates the encoded message by selecting cognate aminoacyl-transfer RNA (tRNA) molecules. The large subunit (LSU) contains the ribosomal catalytic site termed the peptidyl transferase center (PTC), which catalyzes the formation of peptide bonds, thereby polymerizing the amino acids delivered by tRNAs into a polypeptide chain. The nascent polypeptides leave the ribosome through a tunnel in the LSU and interact with protein factors that function in enzymatic processing, targeting, and the membrane insertion of nascent chains at the exit of the ribosomal tunnel.</text>
</comment>
<gene>
    <name evidence="9" type="ORF">NADFUDRAFT_47451</name>
</gene>
<dbReference type="GO" id="GO:0003735">
    <property type="term" value="F:structural constituent of ribosome"/>
    <property type="evidence" value="ECO:0007669"/>
    <property type="project" value="InterPro"/>
</dbReference>
<keyword evidence="4" id="KW-0963">Cytoplasm</keyword>
<dbReference type="FunFam" id="2.30.30.30:FF:000030">
    <property type="entry name" value="60S ribosomal protein L14"/>
    <property type="match status" value="1"/>
</dbReference>
<comment type="similarity">
    <text evidence="3">Belongs to the eukaryotic ribosomal protein eL14 family.</text>
</comment>
<dbReference type="OrthoDB" id="1875589at2759"/>
<dbReference type="InterPro" id="IPR008991">
    <property type="entry name" value="Translation_prot_SH3-like_sf"/>
</dbReference>
<evidence type="ECO:0008006" key="11">
    <source>
        <dbReference type="Google" id="ProtNLM"/>
    </source>
</evidence>
<evidence type="ECO:0000256" key="4">
    <source>
        <dbReference type="ARBA" id="ARBA00022490"/>
    </source>
</evidence>
<dbReference type="CDD" id="cd23702">
    <property type="entry name" value="eL14"/>
    <property type="match status" value="1"/>
</dbReference>
<feature type="domain" description="Large ribosomal subunit protein eL14" evidence="8">
    <location>
        <begin position="53"/>
        <end position="128"/>
    </location>
</feature>